<name>A0A2M6WIK7_9BACT</name>
<feature type="region of interest" description="Disordered" evidence="1">
    <location>
        <begin position="142"/>
        <end position="189"/>
    </location>
</feature>
<dbReference type="AlphaFoldDB" id="A0A2M6WIK7"/>
<comment type="caution">
    <text evidence="2">The sequence shown here is derived from an EMBL/GenBank/DDBJ whole genome shotgun (WGS) entry which is preliminary data.</text>
</comment>
<feature type="region of interest" description="Disordered" evidence="1">
    <location>
        <begin position="1"/>
        <end position="39"/>
    </location>
</feature>
<feature type="compositionally biased region" description="Low complexity" evidence="1">
    <location>
        <begin position="14"/>
        <end position="25"/>
    </location>
</feature>
<reference evidence="3" key="1">
    <citation type="submission" date="2017-09" db="EMBL/GenBank/DDBJ databases">
        <title>Depth-based differentiation of microbial function through sediment-hosted aquifers and enrichment of novel symbionts in the deep terrestrial subsurface.</title>
        <authorList>
            <person name="Probst A.J."/>
            <person name="Ladd B."/>
            <person name="Jarett J.K."/>
            <person name="Geller-Mcgrath D.E."/>
            <person name="Sieber C.M.K."/>
            <person name="Emerson J.B."/>
            <person name="Anantharaman K."/>
            <person name="Thomas B.C."/>
            <person name="Malmstrom R."/>
            <person name="Stieglmeier M."/>
            <person name="Klingl A."/>
            <person name="Woyke T."/>
            <person name="Ryan C.M."/>
            <person name="Banfield J.F."/>
        </authorList>
    </citation>
    <scope>NUCLEOTIDE SEQUENCE [LARGE SCALE GENOMIC DNA]</scope>
</reference>
<accession>A0A2M6WIK7</accession>
<evidence type="ECO:0000313" key="2">
    <source>
        <dbReference type="EMBL" id="PIT92631.1"/>
    </source>
</evidence>
<sequence length="323" mass="34849">MPTIAQPPTPTPGAPTGTSPGPVAASDNIPVPNVGVGMDPRETTPDGDPFFGYKAKPNSSVLDMNDFHVTVPRGYKLTGQDAGSRPPGWQFNITKTGAHWYTGDTQGANPLEPERTYTFGLIVNRQSFLEADVQWWATRDGQKKVDVPGGGTTPRPVPRGSATPRRRKDGPIIDRGPDRNEPSTKGPVVTLGIPEYSLGEPDTDNEAVGITAGETWTATINHFEGNSLFAIVLSEDRDASECRTMGGLPLSNNLSFAEVIYFENNFLDQDGICRFAISVAPDTAVGIIFYAIVFVDDGAMDGFLNPHMTEGDYESVPFKFIVQ</sequence>
<dbReference type="Proteomes" id="UP000228635">
    <property type="component" value="Unassembled WGS sequence"/>
</dbReference>
<dbReference type="EMBL" id="PFBA01000013">
    <property type="protein sequence ID" value="PIT92631.1"/>
    <property type="molecule type" value="Genomic_DNA"/>
</dbReference>
<protein>
    <submittedName>
        <fullName evidence="2">Uncharacterized protein</fullName>
    </submittedName>
</protein>
<feature type="compositionally biased region" description="Pro residues" evidence="1">
    <location>
        <begin position="1"/>
        <end position="13"/>
    </location>
</feature>
<evidence type="ECO:0000313" key="3">
    <source>
        <dbReference type="Proteomes" id="UP000228635"/>
    </source>
</evidence>
<evidence type="ECO:0000256" key="1">
    <source>
        <dbReference type="SAM" id="MobiDB-lite"/>
    </source>
</evidence>
<gene>
    <name evidence="2" type="ORF">COU08_01390</name>
</gene>
<organism evidence="2 3">
    <name type="scientific">Candidatus Harrisonbacteria bacterium CG10_big_fil_rev_8_21_14_0_10_42_17</name>
    <dbReference type="NCBI Taxonomy" id="1974584"/>
    <lineage>
        <taxon>Bacteria</taxon>
        <taxon>Candidatus Harrisoniibacteriota</taxon>
    </lineage>
</organism>
<feature type="compositionally biased region" description="Basic and acidic residues" evidence="1">
    <location>
        <begin position="169"/>
        <end position="182"/>
    </location>
</feature>
<proteinExistence type="predicted"/>